<dbReference type="Pfam" id="PF01292">
    <property type="entry name" value="Ni_hydr_CYTB"/>
    <property type="match status" value="1"/>
</dbReference>
<keyword evidence="10" id="KW-0408">Iron</keyword>
<keyword evidence="5" id="KW-0349">Heme</keyword>
<feature type="transmembrane region" description="Helical" evidence="13">
    <location>
        <begin position="162"/>
        <end position="188"/>
    </location>
</feature>
<dbReference type="PANTHER" id="PTHR30529">
    <property type="entry name" value="CYTOCHROME B561"/>
    <property type="match status" value="1"/>
</dbReference>
<dbReference type="Proteomes" id="UP000023806">
    <property type="component" value="Unassembled WGS sequence"/>
</dbReference>
<comment type="similarity">
    <text evidence="12">Belongs to the cytochrome b561 family.</text>
</comment>
<evidence type="ECO:0000259" key="14">
    <source>
        <dbReference type="Pfam" id="PF01292"/>
    </source>
</evidence>
<keyword evidence="11 13" id="KW-0472">Membrane</keyword>
<name>A0AAD3G614_FRATT</name>
<keyword evidence="3" id="KW-0813">Transport</keyword>
<evidence type="ECO:0000256" key="4">
    <source>
        <dbReference type="ARBA" id="ARBA00022475"/>
    </source>
</evidence>
<dbReference type="GO" id="GO:0009055">
    <property type="term" value="F:electron transfer activity"/>
    <property type="evidence" value="ECO:0007669"/>
    <property type="project" value="InterPro"/>
</dbReference>
<keyword evidence="6 13" id="KW-0812">Transmembrane</keyword>
<dbReference type="GO" id="GO:0005886">
    <property type="term" value="C:plasma membrane"/>
    <property type="evidence" value="ECO:0007669"/>
    <property type="project" value="UniProtKB-SubCell"/>
</dbReference>
<evidence type="ECO:0000256" key="9">
    <source>
        <dbReference type="ARBA" id="ARBA00022989"/>
    </source>
</evidence>
<evidence type="ECO:0000256" key="11">
    <source>
        <dbReference type="ARBA" id="ARBA00023136"/>
    </source>
</evidence>
<proteinExistence type="inferred from homology"/>
<evidence type="ECO:0000256" key="6">
    <source>
        <dbReference type="ARBA" id="ARBA00022692"/>
    </source>
</evidence>
<evidence type="ECO:0000256" key="10">
    <source>
        <dbReference type="ARBA" id="ARBA00023004"/>
    </source>
</evidence>
<keyword evidence="4" id="KW-1003">Cell membrane</keyword>
<keyword evidence="8" id="KW-0249">Electron transport</keyword>
<feature type="domain" description="Cytochrome b561 bacterial/Ni-hydrogenase" evidence="14">
    <location>
        <begin position="31"/>
        <end position="196"/>
    </location>
</feature>
<dbReference type="InterPro" id="IPR011577">
    <property type="entry name" value="Cyt_b561_bac/Ni-Hgenase"/>
</dbReference>
<evidence type="ECO:0000256" key="3">
    <source>
        <dbReference type="ARBA" id="ARBA00022448"/>
    </source>
</evidence>
<evidence type="ECO:0000256" key="2">
    <source>
        <dbReference type="ARBA" id="ARBA00004651"/>
    </source>
</evidence>
<gene>
    <name evidence="15" type="ORF">P250_04077</name>
</gene>
<dbReference type="GO" id="GO:0020037">
    <property type="term" value="F:heme binding"/>
    <property type="evidence" value="ECO:0007669"/>
    <property type="project" value="TreeGrafter"/>
</dbReference>
<accession>A0AAD3G614</accession>
<evidence type="ECO:0000256" key="1">
    <source>
        <dbReference type="ARBA" id="ARBA00001970"/>
    </source>
</evidence>
<feature type="transmembrane region" description="Helical" evidence="13">
    <location>
        <begin position="37"/>
        <end position="58"/>
    </location>
</feature>
<reference evidence="15 16" key="1">
    <citation type="submission" date="2014-03" db="EMBL/GenBank/DDBJ databases">
        <title>The Genome Sequence of Francisella tularensis subsp. tularensis str. SCHU S4 substr. FSC043.</title>
        <authorList>
            <consortium name="The Broad Institute Genomics Platform"/>
            <consortium name="The Broad Institute Genome Sequencing Center for Infectious Disease"/>
            <person name="Chapman S.B."/>
            <person name="Guina T."/>
            <person name="Gelhaus C."/>
            <person name="Comer J."/>
            <person name="Sellati T."/>
            <person name="Sjostedt A."/>
            <person name="Young S.K."/>
            <person name="Zeng Q."/>
            <person name="Gargeya S."/>
            <person name="Abouelleil A."/>
            <person name="Alvarado L."/>
            <person name="Chapman S.B."/>
            <person name="Gainer-Dewar J."/>
            <person name="Goldberg J."/>
            <person name="Griggs A."/>
            <person name="Gujja S."/>
            <person name="Hansen M."/>
            <person name="Howarth C."/>
            <person name="Imamovic A."/>
            <person name="Larimer J."/>
            <person name="Murphy C."/>
            <person name="Naylor J."/>
            <person name="Pearson M."/>
            <person name="Poon T.W."/>
            <person name="Priest M."/>
            <person name="Roberts A."/>
            <person name="Saif S."/>
            <person name="Shea T."/>
            <person name="Sykes S."/>
            <person name="Wortman J."/>
            <person name="Nusbaum C."/>
            <person name="Birren B."/>
        </authorList>
    </citation>
    <scope>NUCLEOTIDE SEQUENCE [LARGE SCALE GENOMIC DNA]</scope>
    <source>
        <strain evidence="15 16">Schu S4</strain>
    </source>
</reference>
<evidence type="ECO:0000256" key="8">
    <source>
        <dbReference type="ARBA" id="ARBA00022982"/>
    </source>
</evidence>
<dbReference type="PANTHER" id="PTHR30529:SF1">
    <property type="entry name" value="CYTOCHROME B561 HOMOLOG 2"/>
    <property type="match status" value="1"/>
</dbReference>
<dbReference type="InterPro" id="IPR016174">
    <property type="entry name" value="Di-haem_cyt_TM"/>
</dbReference>
<evidence type="ECO:0000256" key="7">
    <source>
        <dbReference type="ARBA" id="ARBA00022723"/>
    </source>
</evidence>
<evidence type="ECO:0000313" key="16">
    <source>
        <dbReference type="Proteomes" id="UP000023806"/>
    </source>
</evidence>
<dbReference type="EMBL" id="JIDS01000002">
    <property type="protein sequence ID" value="EZK39282.1"/>
    <property type="molecule type" value="Genomic_DNA"/>
</dbReference>
<keyword evidence="7" id="KW-0479">Metal-binding</keyword>
<evidence type="ECO:0000256" key="5">
    <source>
        <dbReference type="ARBA" id="ARBA00022617"/>
    </source>
</evidence>
<keyword evidence="9 13" id="KW-1133">Transmembrane helix</keyword>
<evidence type="ECO:0000256" key="13">
    <source>
        <dbReference type="SAM" id="Phobius"/>
    </source>
</evidence>
<protein>
    <recommendedName>
        <fullName evidence="14">Cytochrome b561 bacterial/Ni-hydrogenase domain-containing protein</fullName>
    </recommendedName>
</protein>
<sequence>MAYSRLKYFSKVCKYYTIKKHSINLYMIMKYSLPVRVLHSLLAFLIIAQLILGFGYAYDLFDSRWIMTLHKSFGLVIFFVIPLLAVAKFFSIKPPYNPPLPLLQLIIAKIVHLGLYISAFSMAFSGVVGSMLMGYPWKIFFVIPFPEIITPNFELGSKIFSYHYIFASVLLVLVVLHIAAALYHQLIVKDNILARMK</sequence>
<dbReference type="InterPro" id="IPR052168">
    <property type="entry name" value="Cytochrome_b561_oxidase"/>
</dbReference>
<dbReference type="AlphaFoldDB" id="A0AAD3G614"/>
<dbReference type="Gene3D" id="1.20.950.20">
    <property type="entry name" value="Transmembrane di-heme cytochromes, Chain C"/>
    <property type="match status" value="1"/>
</dbReference>
<dbReference type="GO" id="GO:0022904">
    <property type="term" value="P:respiratory electron transport chain"/>
    <property type="evidence" value="ECO:0007669"/>
    <property type="project" value="InterPro"/>
</dbReference>
<organism evidence="15 16">
    <name type="scientific">Francisella tularensis subsp. tularensis str. SCHU S4 substr. FSC237</name>
    <dbReference type="NCBI Taxonomy" id="1341660"/>
    <lineage>
        <taxon>Bacteria</taxon>
        <taxon>Pseudomonadati</taxon>
        <taxon>Pseudomonadota</taxon>
        <taxon>Gammaproteobacteria</taxon>
        <taxon>Thiotrichales</taxon>
        <taxon>Francisellaceae</taxon>
        <taxon>Francisella</taxon>
    </lineage>
</organism>
<feature type="transmembrane region" description="Helical" evidence="13">
    <location>
        <begin position="73"/>
        <end position="92"/>
    </location>
</feature>
<comment type="subcellular location">
    <subcellularLocation>
        <location evidence="2">Cell membrane</location>
        <topology evidence="2">Multi-pass membrane protein</topology>
    </subcellularLocation>
</comment>
<comment type="cofactor">
    <cofactor evidence="1">
        <name>heme b</name>
        <dbReference type="ChEBI" id="CHEBI:60344"/>
    </cofactor>
</comment>
<feature type="transmembrane region" description="Helical" evidence="13">
    <location>
        <begin position="113"/>
        <end position="135"/>
    </location>
</feature>
<comment type="caution">
    <text evidence="15">The sequence shown here is derived from an EMBL/GenBank/DDBJ whole genome shotgun (WGS) entry which is preliminary data.</text>
</comment>
<evidence type="ECO:0000256" key="12">
    <source>
        <dbReference type="ARBA" id="ARBA00037975"/>
    </source>
</evidence>
<dbReference type="GO" id="GO:0046872">
    <property type="term" value="F:metal ion binding"/>
    <property type="evidence" value="ECO:0007669"/>
    <property type="project" value="UniProtKB-KW"/>
</dbReference>
<dbReference type="SUPFAM" id="SSF81342">
    <property type="entry name" value="Transmembrane di-heme cytochromes"/>
    <property type="match status" value="1"/>
</dbReference>
<evidence type="ECO:0000313" key="15">
    <source>
        <dbReference type="EMBL" id="EZK39282.1"/>
    </source>
</evidence>